<gene>
    <name evidence="2" type="primary">CSON003716</name>
</gene>
<sequence>MHFKLIFIVGTLSVLGVLAELVDFNPTDLDLSALDLIEKVYHRGTRQRGDKLLKEYNKKTSYITKQELIKVNFRFPPKKRTLYKQIITHIEVRVHQDGNEGEIKVVSGGINQHMISFDVISKHTKRLFITINVYGKMK</sequence>
<proteinExistence type="predicted"/>
<feature type="chain" id="PRO_5016235785" evidence="1">
    <location>
        <begin position="20"/>
        <end position="138"/>
    </location>
</feature>
<organism evidence="2">
    <name type="scientific">Culicoides sonorensis</name>
    <name type="common">Biting midge</name>
    <dbReference type="NCBI Taxonomy" id="179676"/>
    <lineage>
        <taxon>Eukaryota</taxon>
        <taxon>Metazoa</taxon>
        <taxon>Ecdysozoa</taxon>
        <taxon>Arthropoda</taxon>
        <taxon>Hexapoda</taxon>
        <taxon>Insecta</taxon>
        <taxon>Pterygota</taxon>
        <taxon>Neoptera</taxon>
        <taxon>Endopterygota</taxon>
        <taxon>Diptera</taxon>
        <taxon>Nematocera</taxon>
        <taxon>Chironomoidea</taxon>
        <taxon>Ceratopogonidae</taxon>
        <taxon>Ceratopogoninae</taxon>
        <taxon>Culicoides</taxon>
        <taxon>Monoculicoides</taxon>
    </lineage>
</organism>
<dbReference type="InterPro" id="IPR031734">
    <property type="entry name" value="MBF2"/>
</dbReference>
<evidence type="ECO:0000256" key="1">
    <source>
        <dbReference type="SAM" id="SignalP"/>
    </source>
</evidence>
<evidence type="ECO:0000313" key="2">
    <source>
        <dbReference type="EMBL" id="SSX31468.1"/>
    </source>
</evidence>
<name>A0A336MZX4_CULSO</name>
<reference evidence="2" key="1">
    <citation type="submission" date="2018-07" db="EMBL/GenBank/DDBJ databases">
        <authorList>
            <person name="Quirk P.G."/>
            <person name="Krulwich T.A."/>
        </authorList>
    </citation>
    <scope>NUCLEOTIDE SEQUENCE</scope>
</reference>
<feature type="signal peptide" evidence="1">
    <location>
        <begin position="1"/>
        <end position="19"/>
    </location>
</feature>
<accession>A0A336MZX4</accession>
<protein>
    <submittedName>
        <fullName evidence="2">CSON003716 protein</fullName>
    </submittedName>
</protein>
<dbReference type="EMBL" id="UFQT01001701">
    <property type="protein sequence ID" value="SSX31468.1"/>
    <property type="molecule type" value="Genomic_DNA"/>
</dbReference>
<dbReference type="AlphaFoldDB" id="A0A336MZX4"/>
<dbReference type="Pfam" id="PF15868">
    <property type="entry name" value="MBF2"/>
    <property type="match status" value="1"/>
</dbReference>
<keyword evidence="1" id="KW-0732">Signal</keyword>
<dbReference type="VEuPathDB" id="VectorBase:CSON003716"/>